<evidence type="ECO:0000256" key="7">
    <source>
        <dbReference type="ARBA" id="ARBA00022918"/>
    </source>
</evidence>
<evidence type="ECO:0000256" key="1">
    <source>
        <dbReference type="ARBA" id="ARBA00022722"/>
    </source>
</evidence>
<dbReference type="OrthoDB" id="113784at2759"/>
<evidence type="ECO:0000259" key="10">
    <source>
        <dbReference type="PROSITE" id="PS50994"/>
    </source>
</evidence>
<dbReference type="PANTHER" id="PTHR42648">
    <property type="entry name" value="TRANSPOSASE, PUTATIVE-RELATED"/>
    <property type="match status" value="1"/>
</dbReference>
<dbReference type="EMBL" id="NBNE01005951">
    <property type="protein sequence ID" value="OWZ02766.1"/>
    <property type="molecule type" value="Genomic_DNA"/>
</dbReference>
<accession>A0A225VAP2</accession>
<dbReference type="GO" id="GO:0003887">
    <property type="term" value="F:DNA-directed DNA polymerase activity"/>
    <property type="evidence" value="ECO:0007669"/>
    <property type="project" value="UniProtKB-KW"/>
</dbReference>
<evidence type="ECO:0000256" key="3">
    <source>
        <dbReference type="ARBA" id="ARBA00022759"/>
    </source>
</evidence>
<dbReference type="GO" id="GO:0003676">
    <property type="term" value="F:nucleic acid binding"/>
    <property type="evidence" value="ECO:0007669"/>
    <property type="project" value="InterPro"/>
</dbReference>
<gene>
    <name evidence="11" type="ORF">PHMEG_00025613</name>
</gene>
<dbReference type="GO" id="GO:0016787">
    <property type="term" value="F:hydrolase activity"/>
    <property type="evidence" value="ECO:0007669"/>
    <property type="project" value="UniProtKB-KW"/>
</dbReference>
<dbReference type="GO" id="GO:0046872">
    <property type="term" value="F:metal ion binding"/>
    <property type="evidence" value="ECO:0007669"/>
    <property type="project" value="UniProtKB-KW"/>
</dbReference>
<dbReference type="GO" id="GO:0015074">
    <property type="term" value="P:DNA integration"/>
    <property type="evidence" value="ECO:0007669"/>
    <property type="project" value="UniProtKB-KW"/>
</dbReference>
<evidence type="ECO:0000313" key="11">
    <source>
        <dbReference type="EMBL" id="OWZ02766.1"/>
    </source>
</evidence>
<evidence type="ECO:0000256" key="4">
    <source>
        <dbReference type="ARBA" id="ARBA00022801"/>
    </source>
</evidence>
<keyword evidence="6" id="KW-0229">DNA integration</keyword>
<dbReference type="STRING" id="4795.A0A225VAP2"/>
<dbReference type="Gene3D" id="3.30.420.10">
    <property type="entry name" value="Ribonuclease H-like superfamily/Ribonuclease H"/>
    <property type="match status" value="1"/>
</dbReference>
<organism evidence="11 12">
    <name type="scientific">Phytophthora megakarya</name>
    <dbReference type="NCBI Taxonomy" id="4795"/>
    <lineage>
        <taxon>Eukaryota</taxon>
        <taxon>Sar</taxon>
        <taxon>Stramenopiles</taxon>
        <taxon>Oomycota</taxon>
        <taxon>Peronosporomycetes</taxon>
        <taxon>Peronosporales</taxon>
        <taxon>Peronosporaceae</taxon>
        <taxon>Phytophthora</taxon>
    </lineage>
</organism>
<keyword evidence="8" id="KW-0548">Nucleotidyltransferase</keyword>
<evidence type="ECO:0000256" key="2">
    <source>
        <dbReference type="ARBA" id="ARBA00022723"/>
    </source>
</evidence>
<dbReference type="GO" id="GO:0004519">
    <property type="term" value="F:endonuclease activity"/>
    <property type="evidence" value="ECO:0007669"/>
    <property type="project" value="UniProtKB-KW"/>
</dbReference>
<dbReference type="Proteomes" id="UP000198211">
    <property type="component" value="Unassembled WGS sequence"/>
</dbReference>
<dbReference type="InterPro" id="IPR036397">
    <property type="entry name" value="RNaseH_sf"/>
</dbReference>
<proteinExistence type="predicted"/>
<dbReference type="SUPFAM" id="SSF53098">
    <property type="entry name" value="Ribonuclease H-like"/>
    <property type="match status" value="1"/>
</dbReference>
<keyword evidence="2" id="KW-0479">Metal-binding</keyword>
<keyword evidence="7" id="KW-0695">RNA-directed DNA polymerase</keyword>
<name>A0A225VAP2_9STRA</name>
<keyword evidence="5" id="KW-0460">Magnesium</keyword>
<keyword evidence="9" id="KW-0233">DNA recombination</keyword>
<evidence type="ECO:0000256" key="9">
    <source>
        <dbReference type="ARBA" id="ARBA00023172"/>
    </source>
</evidence>
<protein>
    <submittedName>
        <fullName evidence="11">Integrase, catalytic core protein</fullName>
    </submittedName>
</protein>
<keyword evidence="8" id="KW-0239">DNA-directed DNA polymerase</keyword>
<keyword evidence="4" id="KW-0378">Hydrolase</keyword>
<dbReference type="PANTHER" id="PTHR42648:SF11">
    <property type="entry name" value="TRANSPOSON TY4-P GAG-POL POLYPROTEIN"/>
    <property type="match status" value="1"/>
</dbReference>
<keyword evidence="8" id="KW-0808">Transferase</keyword>
<dbReference type="InterPro" id="IPR039537">
    <property type="entry name" value="Retrotran_Ty1/copia-like"/>
</dbReference>
<dbReference type="AlphaFoldDB" id="A0A225VAP2"/>
<dbReference type="GO" id="GO:0006310">
    <property type="term" value="P:DNA recombination"/>
    <property type="evidence" value="ECO:0007669"/>
    <property type="project" value="UniProtKB-KW"/>
</dbReference>
<evidence type="ECO:0000256" key="6">
    <source>
        <dbReference type="ARBA" id="ARBA00022908"/>
    </source>
</evidence>
<keyword evidence="1" id="KW-0540">Nuclease</keyword>
<dbReference type="InterPro" id="IPR001584">
    <property type="entry name" value="Integrase_cat-core"/>
</dbReference>
<comment type="caution">
    <text evidence="11">The sequence shown here is derived from an EMBL/GenBank/DDBJ whole genome shotgun (WGS) entry which is preliminary data.</text>
</comment>
<dbReference type="PROSITE" id="PS50994">
    <property type="entry name" value="INTEGRASE"/>
    <property type="match status" value="1"/>
</dbReference>
<evidence type="ECO:0000313" key="12">
    <source>
        <dbReference type="Proteomes" id="UP000198211"/>
    </source>
</evidence>
<keyword evidence="12" id="KW-1185">Reference proteome</keyword>
<dbReference type="GO" id="GO:0003964">
    <property type="term" value="F:RNA-directed DNA polymerase activity"/>
    <property type="evidence" value="ECO:0007669"/>
    <property type="project" value="UniProtKB-KW"/>
</dbReference>
<keyword evidence="3" id="KW-0255">Endonuclease</keyword>
<evidence type="ECO:0000256" key="5">
    <source>
        <dbReference type="ARBA" id="ARBA00022842"/>
    </source>
</evidence>
<evidence type="ECO:0000256" key="8">
    <source>
        <dbReference type="ARBA" id="ARBA00022932"/>
    </source>
</evidence>
<dbReference type="InterPro" id="IPR012337">
    <property type="entry name" value="RNaseH-like_sf"/>
</dbReference>
<reference evidence="12" key="1">
    <citation type="submission" date="2017-03" db="EMBL/GenBank/DDBJ databases">
        <title>Phytopthora megakarya and P. palmivora, two closely related causual agents of cacao black pod achieved similar genome size and gene model numbers by different mechanisms.</title>
        <authorList>
            <person name="Ali S."/>
            <person name="Shao J."/>
            <person name="Larry D.J."/>
            <person name="Kronmiller B."/>
            <person name="Shen D."/>
            <person name="Strem M.D."/>
            <person name="Melnick R.L."/>
            <person name="Guiltinan M.J."/>
            <person name="Tyler B.M."/>
            <person name="Meinhardt L.W."/>
            <person name="Bailey B.A."/>
        </authorList>
    </citation>
    <scope>NUCLEOTIDE SEQUENCE [LARGE SCALE GENOMIC DNA]</scope>
    <source>
        <strain evidence="12">zdho120</strain>
    </source>
</reference>
<feature type="domain" description="Integrase catalytic" evidence="10">
    <location>
        <begin position="73"/>
        <end position="210"/>
    </location>
</feature>
<sequence>MHGKILELSSVRYAPGGTTNLISQRLLERTGWKPSYSDTNDERLRRKLFDKDGYRLEFKKRDDGFYWMKASPEHSAPVMTGRSIETLEDNIVMKWHLKLAHLNEAVMKKMVKEDLVDGDVKYFQLVQDEASRFKWVFLIERKSDAEDNLLNLLLQLEKDFKIKMFSSDQGGEFKNKKLDDFFRKNGIRTLSTNAYTPEENCLVEKLNEVLHYVVHVGNMSVTKALENVTTYQKQWGRKSD</sequence>